<dbReference type="Proteomes" id="UP000594263">
    <property type="component" value="Unplaced"/>
</dbReference>
<accession>A0A7N0TQC4</accession>
<proteinExistence type="predicted"/>
<evidence type="ECO:0000313" key="1">
    <source>
        <dbReference type="EnsemblPlants" id="Kaladp0040s0682.1.v1.1"/>
    </source>
</evidence>
<protein>
    <submittedName>
        <fullName evidence="1">Uncharacterized protein</fullName>
    </submittedName>
</protein>
<name>A0A7N0TQC4_KALFE</name>
<dbReference type="AlphaFoldDB" id="A0A7N0TQC4"/>
<organism evidence="1 2">
    <name type="scientific">Kalanchoe fedtschenkoi</name>
    <name type="common">Lavender scallops</name>
    <name type="synonym">South American air plant</name>
    <dbReference type="NCBI Taxonomy" id="63787"/>
    <lineage>
        <taxon>Eukaryota</taxon>
        <taxon>Viridiplantae</taxon>
        <taxon>Streptophyta</taxon>
        <taxon>Embryophyta</taxon>
        <taxon>Tracheophyta</taxon>
        <taxon>Spermatophyta</taxon>
        <taxon>Magnoliopsida</taxon>
        <taxon>eudicotyledons</taxon>
        <taxon>Gunneridae</taxon>
        <taxon>Pentapetalae</taxon>
        <taxon>Saxifragales</taxon>
        <taxon>Crassulaceae</taxon>
        <taxon>Kalanchoe</taxon>
    </lineage>
</organism>
<keyword evidence="2" id="KW-1185">Reference proteome</keyword>
<evidence type="ECO:0000313" key="2">
    <source>
        <dbReference type="Proteomes" id="UP000594263"/>
    </source>
</evidence>
<dbReference type="EnsemblPlants" id="Kaladp0040s0682.1.v1.1">
    <property type="protein sequence ID" value="Kaladp0040s0682.1.v1.1"/>
    <property type="gene ID" value="Kaladp0040s0682.v1.1"/>
</dbReference>
<dbReference type="Gramene" id="Kaladp0040s0682.1.v1.1">
    <property type="protein sequence ID" value="Kaladp0040s0682.1.v1.1"/>
    <property type="gene ID" value="Kaladp0040s0682.v1.1"/>
</dbReference>
<reference evidence="1" key="1">
    <citation type="submission" date="2021-01" db="UniProtKB">
        <authorList>
            <consortium name="EnsemblPlants"/>
        </authorList>
    </citation>
    <scope>IDENTIFICATION</scope>
</reference>
<sequence>MADEEDGEEIKEVGNFGLFDQRIAEYKILKLIHHQSTSSSLAQKKQRFGRSAPLWFEKGKQAEVDKVRGQSRAGSRS</sequence>